<dbReference type="GO" id="GO:0046872">
    <property type="term" value="F:metal ion binding"/>
    <property type="evidence" value="ECO:0007669"/>
    <property type="project" value="UniProtKB-KW"/>
</dbReference>
<dbReference type="InterPro" id="IPR047521">
    <property type="entry name" value="XPF_nuclease_EME1_ascomycetes"/>
</dbReference>
<comment type="cofactor">
    <cofactor evidence="1">
        <name>Mg(2+)</name>
        <dbReference type="ChEBI" id="CHEBI:18420"/>
    </cofactor>
</comment>
<keyword evidence="10" id="KW-0233">DNA recombination</keyword>
<keyword evidence="12" id="KW-0539">Nucleus</keyword>
<accession>A0AAD4CV08</accession>
<feature type="compositionally biased region" description="Basic and acidic residues" evidence="14">
    <location>
        <begin position="284"/>
        <end position="339"/>
    </location>
</feature>
<evidence type="ECO:0000313" key="17">
    <source>
        <dbReference type="Proteomes" id="UP001194746"/>
    </source>
</evidence>
<dbReference type="PANTHER" id="PTHR21077">
    <property type="entry name" value="EME1 PROTEIN"/>
    <property type="match status" value="1"/>
</dbReference>
<evidence type="ECO:0000256" key="10">
    <source>
        <dbReference type="ARBA" id="ARBA00023172"/>
    </source>
</evidence>
<feature type="compositionally biased region" description="Pro residues" evidence="14">
    <location>
        <begin position="12"/>
        <end position="22"/>
    </location>
</feature>
<dbReference type="AlphaFoldDB" id="A0AAD4CV08"/>
<proteinExistence type="inferred from homology"/>
<dbReference type="Pfam" id="PF21292">
    <property type="entry name" value="EME1-MUS81_C"/>
    <property type="match status" value="1"/>
</dbReference>
<evidence type="ECO:0000256" key="7">
    <source>
        <dbReference type="ARBA" id="ARBA00022763"/>
    </source>
</evidence>
<dbReference type="GO" id="GO:0048476">
    <property type="term" value="C:Holliday junction resolvase complex"/>
    <property type="evidence" value="ECO:0007669"/>
    <property type="project" value="InterPro"/>
</dbReference>
<comment type="subcellular location">
    <subcellularLocation>
        <location evidence="2">Nucleus</location>
    </subcellularLocation>
</comment>
<keyword evidence="5" id="KW-0479">Metal-binding</keyword>
<evidence type="ECO:0000256" key="1">
    <source>
        <dbReference type="ARBA" id="ARBA00001946"/>
    </source>
</evidence>
<feature type="region of interest" description="Disordered" evidence="14">
    <location>
        <begin position="1"/>
        <end position="48"/>
    </location>
</feature>
<evidence type="ECO:0000256" key="4">
    <source>
        <dbReference type="ARBA" id="ARBA00022722"/>
    </source>
</evidence>
<feature type="region of interest" description="Disordered" evidence="14">
    <location>
        <begin position="482"/>
        <end position="519"/>
    </location>
</feature>
<evidence type="ECO:0000256" key="11">
    <source>
        <dbReference type="ARBA" id="ARBA00023204"/>
    </source>
</evidence>
<dbReference type="Proteomes" id="UP001194746">
    <property type="component" value="Unassembled WGS sequence"/>
</dbReference>
<keyword evidence="17" id="KW-1185">Reference proteome</keyword>
<dbReference type="InterPro" id="IPR006166">
    <property type="entry name" value="ERCC4_domain"/>
</dbReference>
<dbReference type="Gene3D" id="1.10.150.670">
    <property type="entry name" value="Crossover junction endonuclease EME1, DNA-binding domain"/>
    <property type="match status" value="1"/>
</dbReference>
<organism evidence="16 17">
    <name type="scientific">Aspergillus nanangensis</name>
    <dbReference type="NCBI Taxonomy" id="2582783"/>
    <lineage>
        <taxon>Eukaryota</taxon>
        <taxon>Fungi</taxon>
        <taxon>Dikarya</taxon>
        <taxon>Ascomycota</taxon>
        <taxon>Pezizomycotina</taxon>
        <taxon>Eurotiomycetes</taxon>
        <taxon>Eurotiomycetidae</taxon>
        <taxon>Eurotiales</taxon>
        <taxon>Aspergillaceae</taxon>
        <taxon>Aspergillus</taxon>
        <taxon>Aspergillus subgen. Circumdati</taxon>
    </lineage>
</organism>
<dbReference type="SMART" id="SM00891">
    <property type="entry name" value="ERCC4"/>
    <property type="match status" value="1"/>
</dbReference>
<dbReference type="FunFam" id="3.40.50.10130:FF:000010">
    <property type="entry name" value="Crossover junction endonuclease eme1"/>
    <property type="match status" value="1"/>
</dbReference>
<dbReference type="EMBL" id="VCAU01000008">
    <property type="protein sequence ID" value="KAF9893229.1"/>
    <property type="molecule type" value="Genomic_DNA"/>
</dbReference>
<protein>
    <recommendedName>
        <fullName evidence="15">ERCC4 domain-containing protein</fullName>
    </recommendedName>
</protein>
<dbReference type="Gene3D" id="3.40.50.10130">
    <property type="match status" value="1"/>
</dbReference>
<evidence type="ECO:0000259" key="15">
    <source>
        <dbReference type="SMART" id="SM00891"/>
    </source>
</evidence>
<name>A0AAD4CV08_ASPNN</name>
<dbReference type="GO" id="GO:0031297">
    <property type="term" value="P:replication fork processing"/>
    <property type="evidence" value="ECO:0007669"/>
    <property type="project" value="TreeGrafter"/>
</dbReference>
<comment type="similarity">
    <text evidence="3">Belongs to the EME1/MMS4 family.</text>
</comment>
<reference evidence="16" key="2">
    <citation type="submission" date="2020-02" db="EMBL/GenBank/DDBJ databases">
        <authorList>
            <person name="Gilchrist C.L.M."/>
            <person name="Chooi Y.-H."/>
        </authorList>
    </citation>
    <scope>NUCLEOTIDE SEQUENCE</scope>
    <source>
        <strain evidence="16">MST-FP2251</strain>
    </source>
</reference>
<feature type="region of interest" description="Disordered" evidence="14">
    <location>
        <begin position="111"/>
        <end position="189"/>
    </location>
</feature>
<feature type="region of interest" description="Disordered" evidence="14">
    <location>
        <begin position="54"/>
        <end position="73"/>
    </location>
</feature>
<dbReference type="GO" id="GO:0000712">
    <property type="term" value="P:resolution of meiotic recombination intermediates"/>
    <property type="evidence" value="ECO:0007669"/>
    <property type="project" value="TreeGrafter"/>
</dbReference>
<dbReference type="FunFam" id="1.10.150.670:FF:000004">
    <property type="entry name" value="Crossover junction endonuclease EME1"/>
    <property type="match status" value="1"/>
</dbReference>
<sequence length="670" mass="74710">MPDIIDLVSDDPLPPSYQPPRPSSCRSAPSTPAAPRVSGPPLFPSDDIDISLFTYDDDEFDNPPKRRRLSDDRDLASHYKFKYNPNPPKNTNTVVPASRNPLFLFSDEDHILSSEGPGPTVPSPRNANNPISWGGLESDPIVFDSSMPEQPTRTLISRPAIRRPDAITIDDDNDKNNYAPSGGYGVRGGRGFGDDIEGFSDDIIPPDLNELLAMSENAREVDSRPGFSSRTAHLLANLESHDSIRSGGKAPTTSHAIDKESDDDVASVDKRPSRKTTKSTTVDKQAKAKEKEAAKARRDHERQLEKERKQKLKEEKARDKAREKQHLADLSEANRRKIDKKDSTHEMILDLAKSFEGTTVGSQTVEHMNNIIVEHSFFESPISSVVKWRRKVKARFNESLGYWEPCPLHIQKEDHVLILLLAQDFVDMAICTDPSTTDLTTHVQMLKSAFPNCKPIYLIEGLVAWMRKNHNSRNRAFRAEVRRQFEESQDPPTSTQLPARKRTTASANKPETTPPVDDDTIEDALLDLQVTHSCLIHHTSTSAESAEWIKNFTEHVSTVPYRHERMEGNDSAFCMDGGQVKSGENKTDTYVKMLQEVNRVTASMAYGIAESYPSVVDLVQGMRRTGPGMLENVKKSTNKNGTLADARIGPAASKRLYKVFMGSNPASTDI</sequence>
<dbReference type="GO" id="GO:0003677">
    <property type="term" value="F:DNA binding"/>
    <property type="evidence" value="ECO:0007669"/>
    <property type="project" value="InterPro"/>
</dbReference>
<dbReference type="InterPro" id="IPR042530">
    <property type="entry name" value="EME1/EME2_C"/>
</dbReference>
<keyword evidence="11" id="KW-0234">DNA repair</keyword>
<dbReference type="GO" id="GO:0005634">
    <property type="term" value="C:nucleus"/>
    <property type="evidence" value="ECO:0007669"/>
    <property type="project" value="UniProtKB-SubCell"/>
</dbReference>
<evidence type="ECO:0000256" key="8">
    <source>
        <dbReference type="ARBA" id="ARBA00022801"/>
    </source>
</evidence>
<evidence type="ECO:0000256" key="12">
    <source>
        <dbReference type="ARBA" id="ARBA00023242"/>
    </source>
</evidence>
<reference evidence="16" key="1">
    <citation type="journal article" date="2019" name="Beilstein J. Org. Chem.">
        <title>Nanangenines: drimane sesquiterpenoids as the dominant metabolite cohort of a novel Australian fungus, Aspergillus nanangensis.</title>
        <authorList>
            <person name="Lacey H.J."/>
            <person name="Gilchrist C.L.M."/>
            <person name="Crombie A."/>
            <person name="Kalaitzis J.A."/>
            <person name="Vuong D."/>
            <person name="Rutledge P.J."/>
            <person name="Turner P."/>
            <person name="Pitt J.I."/>
            <person name="Lacey E."/>
            <person name="Chooi Y.H."/>
            <person name="Piggott A.M."/>
        </authorList>
    </citation>
    <scope>NUCLEOTIDE SEQUENCE</scope>
    <source>
        <strain evidence="16">MST-FP2251</strain>
    </source>
</reference>
<dbReference type="CDD" id="cd20085">
    <property type="entry name" value="XPF_nuclease_Mms4"/>
    <property type="match status" value="1"/>
</dbReference>
<evidence type="ECO:0000256" key="2">
    <source>
        <dbReference type="ARBA" id="ARBA00004123"/>
    </source>
</evidence>
<comment type="caution">
    <text evidence="16">The sequence shown here is derived from an EMBL/GenBank/DDBJ whole genome shotgun (WGS) entry which is preliminary data.</text>
</comment>
<dbReference type="GO" id="GO:0008821">
    <property type="term" value="F:crossover junction DNA endonuclease activity"/>
    <property type="evidence" value="ECO:0007669"/>
    <property type="project" value="TreeGrafter"/>
</dbReference>
<feature type="domain" description="ERCC4" evidence="15">
    <location>
        <begin position="370"/>
        <end position="623"/>
    </location>
</feature>
<keyword evidence="13" id="KW-0469">Meiosis</keyword>
<keyword evidence="9" id="KW-0460">Magnesium</keyword>
<dbReference type="InterPro" id="IPR033310">
    <property type="entry name" value="Mms4/EME1/EME2"/>
</dbReference>
<dbReference type="GO" id="GO:0031573">
    <property type="term" value="P:mitotic intra-S DNA damage checkpoint signaling"/>
    <property type="evidence" value="ECO:0007669"/>
    <property type="project" value="TreeGrafter"/>
</dbReference>
<keyword evidence="8" id="KW-0378">Hydrolase</keyword>
<dbReference type="PANTHER" id="PTHR21077:SF5">
    <property type="entry name" value="CROSSOVER JUNCTION ENDONUCLEASE MMS4"/>
    <property type="match status" value="1"/>
</dbReference>
<evidence type="ECO:0000256" key="9">
    <source>
        <dbReference type="ARBA" id="ARBA00022842"/>
    </source>
</evidence>
<evidence type="ECO:0000256" key="5">
    <source>
        <dbReference type="ARBA" id="ARBA00022723"/>
    </source>
</evidence>
<evidence type="ECO:0000256" key="6">
    <source>
        <dbReference type="ARBA" id="ARBA00022759"/>
    </source>
</evidence>
<evidence type="ECO:0000313" key="16">
    <source>
        <dbReference type="EMBL" id="KAF9893229.1"/>
    </source>
</evidence>
<feature type="region of interest" description="Disordered" evidence="14">
    <location>
        <begin position="238"/>
        <end position="339"/>
    </location>
</feature>
<gene>
    <name evidence="16" type="ORF">FE257_011652</name>
</gene>
<evidence type="ECO:0000256" key="13">
    <source>
        <dbReference type="ARBA" id="ARBA00023254"/>
    </source>
</evidence>
<keyword evidence="6" id="KW-0255">Endonuclease</keyword>
<dbReference type="GO" id="GO:0006302">
    <property type="term" value="P:double-strand break repair"/>
    <property type="evidence" value="ECO:0007669"/>
    <property type="project" value="TreeGrafter"/>
</dbReference>
<feature type="compositionally biased region" description="Low complexity" evidence="14">
    <location>
        <begin position="23"/>
        <end position="37"/>
    </location>
</feature>
<dbReference type="Pfam" id="PF02732">
    <property type="entry name" value="ERCC4"/>
    <property type="match status" value="1"/>
</dbReference>
<evidence type="ECO:0000256" key="3">
    <source>
        <dbReference type="ARBA" id="ARBA00005313"/>
    </source>
</evidence>
<keyword evidence="4" id="KW-0540">Nuclease</keyword>
<keyword evidence="7" id="KW-0227">DNA damage</keyword>
<evidence type="ECO:0000256" key="14">
    <source>
        <dbReference type="SAM" id="MobiDB-lite"/>
    </source>
</evidence>